<protein>
    <submittedName>
        <fullName evidence="1">Uncharacterized protein</fullName>
    </submittedName>
</protein>
<dbReference type="EMBL" id="UINC01125595">
    <property type="protein sequence ID" value="SVD03531.1"/>
    <property type="molecule type" value="Genomic_DNA"/>
</dbReference>
<name>A0A382S3Q3_9ZZZZ</name>
<organism evidence="1">
    <name type="scientific">marine metagenome</name>
    <dbReference type="NCBI Taxonomy" id="408172"/>
    <lineage>
        <taxon>unclassified sequences</taxon>
        <taxon>metagenomes</taxon>
        <taxon>ecological metagenomes</taxon>
    </lineage>
</organism>
<proteinExistence type="predicted"/>
<feature type="non-terminal residue" evidence="1">
    <location>
        <position position="1"/>
    </location>
</feature>
<gene>
    <name evidence="1" type="ORF">METZ01_LOCUS356385</name>
</gene>
<evidence type="ECO:0000313" key="1">
    <source>
        <dbReference type="EMBL" id="SVD03531.1"/>
    </source>
</evidence>
<sequence>NYQEIYSWLLSMGFPDNFTQFTSLKSPPVSSATDRIKSDMDIMIHTNKSNPNYKISFKDVFPISLGPINFTAAASTLDPIVVDASFLFTSTFTISKI</sequence>
<reference evidence="1" key="1">
    <citation type="submission" date="2018-05" db="EMBL/GenBank/DDBJ databases">
        <authorList>
            <person name="Lanie J.A."/>
            <person name="Ng W.-L."/>
            <person name="Kazmierczak K.M."/>
            <person name="Andrzejewski T.M."/>
            <person name="Davidsen T.M."/>
            <person name="Wayne K.J."/>
            <person name="Tettelin H."/>
            <person name="Glass J.I."/>
            <person name="Rusch D."/>
            <person name="Podicherti R."/>
            <person name="Tsui H.-C.T."/>
            <person name="Winkler M.E."/>
        </authorList>
    </citation>
    <scope>NUCLEOTIDE SEQUENCE</scope>
</reference>
<dbReference type="AlphaFoldDB" id="A0A382S3Q3"/>
<accession>A0A382S3Q3</accession>